<name>W0V5X5_9BURK</name>
<feature type="signal peptide" evidence="1">
    <location>
        <begin position="1"/>
        <end position="24"/>
    </location>
</feature>
<protein>
    <submittedName>
        <fullName evidence="2">Uncharacterized domain protein</fullName>
    </submittedName>
</protein>
<keyword evidence="1" id="KW-0732">Signal</keyword>
<dbReference type="AlphaFoldDB" id="W0V5X5"/>
<evidence type="ECO:0000313" key="3">
    <source>
        <dbReference type="Proteomes" id="UP000027604"/>
    </source>
</evidence>
<reference evidence="2 3" key="1">
    <citation type="journal article" date="2015" name="Genome Announc.">
        <title>Genome Sequence of Mushroom Soft-Rot Pathogen Janthinobacterium agaricidamnosum.</title>
        <authorList>
            <person name="Graupner K."/>
            <person name="Lackner G."/>
            <person name="Hertweck C."/>
        </authorList>
    </citation>
    <scope>NUCLEOTIDE SEQUENCE [LARGE SCALE GENOMIC DNA]</scope>
    <source>
        <strain evidence="3">NBRC 102515 / DSM 9628</strain>
    </source>
</reference>
<feature type="chain" id="PRO_5004798099" evidence="1">
    <location>
        <begin position="25"/>
        <end position="125"/>
    </location>
</feature>
<keyword evidence="3" id="KW-1185">Reference proteome</keyword>
<dbReference type="HOGENOM" id="CLU_172550_0_0_4"/>
<accession>W0V5X5</accession>
<dbReference type="Proteomes" id="UP000027604">
    <property type="component" value="Chromosome I"/>
</dbReference>
<dbReference type="eggNOG" id="ENOG5033AIK">
    <property type="taxonomic scope" value="Bacteria"/>
</dbReference>
<sequence length="125" mass="12639">MAGKLCAARCLFALLACVAGSAAAQSLVDPTRPADAPPAGAAAAAAAAGPVLPQIQSLLVSDQRRVAVIDGQTVRIGDKVGAATVVNIGETTLVLRRGKKLETLRLYPKAAEAGDVGKKQTHATQ</sequence>
<proteinExistence type="predicted"/>
<gene>
    <name evidence="2" type="ORF">GJA_2123</name>
</gene>
<evidence type="ECO:0000313" key="2">
    <source>
        <dbReference type="EMBL" id="CDG82758.1"/>
    </source>
</evidence>
<dbReference type="STRING" id="1349767.GJA_2123"/>
<dbReference type="PATRIC" id="fig|1349767.4.peg.3883"/>
<dbReference type="EMBL" id="HG322949">
    <property type="protein sequence ID" value="CDG82758.1"/>
    <property type="molecule type" value="Genomic_DNA"/>
</dbReference>
<organism evidence="2 3">
    <name type="scientific">Janthinobacterium agaricidamnosum NBRC 102515 = DSM 9628</name>
    <dbReference type="NCBI Taxonomy" id="1349767"/>
    <lineage>
        <taxon>Bacteria</taxon>
        <taxon>Pseudomonadati</taxon>
        <taxon>Pseudomonadota</taxon>
        <taxon>Betaproteobacteria</taxon>
        <taxon>Burkholderiales</taxon>
        <taxon>Oxalobacteraceae</taxon>
        <taxon>Janthinobacterium</taxon>
    </lineage>
</organism>
<dbReference type="OrthoDB" id="8780640at2"/>
<evidence type="ECO:0000256" key="1">
    <source>
        <dbReference type="SAM" id="SignalP"/>
    </source>
</evidence>
<dbReference type="KEGG" id="jag:GJA_2123"/>